<evidence type="ECO:0000256" key="13">
    <source>
        <dbReference type="SAM" id="MobiDB-lite"/>
    </source>
</evidence>
<dbReference type="HAMAP" id="MF_01987">
    <property type="entry name" value="Ribokinase"/>
    <property type="match status" value="1"/>
</dbReference>
<evidence type="ECO:0000256" key="11">
    <source>
        <dbReference type="ARBA" id="ARBA00023277"/>
    </source>
</evidence>
<dbReference type="InterPro" id="IPR002173">
    <property type="entry name" value="Carboh/pur_kinase_PfkB_CS"/>
</dbReference>
<protein>
    <recommendedName>
        <fullName evidence="3 12">Ribokinase</fullName>
        <shortName evidence="12">RK</shortName>
        <ecNumber evidence="2 12">2.7.1.15</ecNumber>
    </recommendedName>
</protein>
<feature type="domain" description="Carbohydrate kinase PfkB" evidence="14">
    <location>
        <begin position="1"/>
        <end position="293"/>
    </location>
</feature>
<feature type="region of interest" description="Disordered" evidence="13">
    <location>
        <begin position="287"/>
        <end position="309"/>
    </location>
</feature>
<feature type="binding site" evidence="12">
    <location>
        <begin position="11"/>
        <end position="13"/>
    </location>
    <ligand>
        <name>substrate</name>
    </ligand>
</feature>
<dbReference type="Gene3D" id="3.40.1190.20">
    <property type="match status" value="1"/>
</dbReference>
<organism evidence="15 16">
    <name type="scientific">Cohnella fermenti</name>
    <dbReference type="NCBI Taxonomy" id="2565925"/>
    <lineage>
        <taxon>Bacteria</taxon>
        <taxon>Bacillati</taxon>
        <taxon>Bacillota</taxon>
        <taxon>Bacilli</taxon>
        <taxon>Bacillales</taxon>
        <taxon>Paenibacillaceae</taxon>
        <taxon>Cohnella</taxon>
    </lineage>
</organism>
<dbReference type="GO" id="GO:0004747">
    <property type="term" value="F:ribokinase activity"/>
    <property type="evidence" value="ECO:0007669"/>
    <property type="project" value="UniProtKB-UniRule"/>
</dbReference>
<evidence type="ECO:0000256" key="2">
    <source>
        <dbReference type="ARBA" id="ARBA00012035"/>
    </source>
</evidence>
<name>A0A4S4C4I3_9BACL</name>
<sequence>MSRIVVVGSINMDIVNRVDSFPLPGETILGKGVAYLPGGKGANQAVAAARAGGQVEMVGAVGEDSFASALLDSLEGYGVGIAGVAKKPGSSGLAFITVADSGENQIILAAGSNGEVRPEDAGDSLLAGAAAVVLQNEIPWETNLAVMKACRRLGGIRLVYNPAPVRPIPEEAYGLVDLLVVNETEAEGLAGIPVSSPEEAEAAAKVLIGRGAGSAVVTLGSKGAVYAEADGASLFVPARKVKAVDTTAAGDTFIGALVVAGAEGKRAAEAMAFAAAASAVTVTRSGAQASIPSRDEIHRKLAEDDRKPE</sequence>
<gene>
    <name evidence="12 15" type="primary">rbsK</name>
    <name evidence="15" type="ORF">E6C55_06085</name>
</gene>
<comment type="function">
    <text evidence="12">Catalyzes the phosphorylation of ribose at O-5 in a reaction requiring ATP and magnesium. The resulting D-ribose-5-phosphate can then be used either for sythesis of nucleotides, histidine, and tryptophan, or as a component of the pentose phosphate pathway.</text>
</comment>
<evidence type="ECO:0000256" key="6">
    <source>
        <dbReference type="ARBA" id="ARBA00022741"/>
    </source>
</evidence>
<comment type="similarity">
    <text evidence="12">Belongs to the carbohydrate kinase PfkB family. Ribokinase subfamily.</text>
</comment>
<reference evidence="15 16" key="1">
    <citation type="submission" date="2019-04" db="EMBL/GenBank/DDBJ databases">
        <title>Cohnella sp. nov. isolated from preserved vegetables.</title>
        <authorList>
            <person name="Lin S.-Y."/>
            <person name="Hung M.-H."/>
            <person name="Young C.-C."/>
        </authorList>
    </citation>
    <scope>NUCLEOTIDE SEQUENCE [LARGE SCALE GENOMIC DNA]</scope>
    <source>
        <strain evidence="15 16">CC-MHH1044</strain>
    </source>
</reference>
<evidence type="ECO:0000256" key="7">
    <source>
        <dbReference type="ARBA" id="ARBA00022777"/>
    </source>
</evidence>
<evidence type="ECO:0000256" key="8">
    <source>
        <dbReference type="ARBA" id="ARBA00022840"/>
    </source>
</evidence>
<evidence type="ECO:0000256" key="12">
    <source>
        <dbReference type="HAMAP-Rule" id="MF_01987"/>
    </source>
</evidence>
<feature type="binding site" evidence="12">
    <location>
        <begin position="250"/>
        <end position="251"/>
    </location>
    <ligand>
        <name>ATP</name>
        <dbReference type="ChEBI" id="CHEBI:30616"/>
    </ligand>
</feature>
<keyword evidence="4 12" id="KW-0808">Transferase</keyword>
<feature type="binding site" evidence="12">
    <location>
        <begin position="218"/>
        <end position="223"/>
    </location>
    <ligand>
        <name>ATP</name>
        <dbReference type="ChEBI" id="CHEBI:30616"/>
    </ligand>
</feature>
<feature type="binding site" evidence="12">
    <location>
        <position position="284"/>
    </location>
    <ligand>
        <name>K(+)</name>
        <dbReference type="ChEBI" id="CHEBI:29103"/>
    </ligand>
</feature>
<keyword evidence="7 12" id="KW-0418">Kinase</keyword>
<dbReference type="InterPro" id="IPR029056">
    <property type="entry name" value="Ribokinase-like"/>
</dbReference>
<keyword evidence="5 12" id="KW-0479">Metal-binding</keyword>
<keyword evidence="9 12" id="KW-0460">Magnesium</keyword>
<proteinExistence type="inferred from homology"/>
<dbReference type="UniPathway" id="UPA00916">
    <property type="reaction ID" value="UER00889"/>
</dbReference>
<dbReference type="PROSITE" id="PS00584">
    <property type="entry name" value="PFKB_KINASES_2"/>
    <property type="match status" value="1"/>
</dbReference>
<feature type="binding site" evidence="12">
    <location>
        <position position="247"/>
    </location>
    <ligand>
        <name>K(+)</name>
        <dbReference type="ChEBI" id="CHEBI:29103"/>
    </ligand>
</feature>
<dbReference type="SUPFAM" id="SSF53613">
    <property type="entry name" value="Ribokinase-like"/>
    <property type="match status" value="1"/>
</dbReference>
<accession>A0A4S4C4I3</accession>
<dbReference type="InterPro" id="IPR011611">
    <property type="entry name" value="PfkB_dom"/>
</dbReference>
<feature type="binding site" evidence="12">
    <location>
        <position position="182"/>
    </location>
    <ligand>
        <name>ATP</name>
        <dbReference type="ChEBI" id="CHEBI:30616"/>
    </ligand>
</feature>
<feature type="binding site" evidence="12">
    <location>
        <position position="286"/>
    </location>
    <ligand>
        <name>K(+)</name>
        <dbReference type="ChEBI" id="CHEBI:29103"/>
    </ligand>
</feature>
<dbReference type="PANTHER" id="PTHR10584">
    <property type="entry name" value="SUGAR KINASE"/>
    <property type="match status" value="1"/>
</dbReference>
<dbReference type="GO" id="GO:0046872">
    <property type="term" value="F:metal ion binding"/>
    <property type="evidence" value="ECO:0007669"/>
    <property type="project" value="UniProtKB-KW"/>
</dbReference>
<dbReference type="Pfam" id="PF00294">
    <property type="entry name" value="PfkB"/>
    <property type="match status" value="1"/>
</dbReference>
<feature type="binding site" evidence="12">
    <location>
        <position position="281"/>
    </location>
    <ligand>
        <name>K(+)</name>
        <dbReference type="ChEBI" id="CHEBI:29103"/>
    </ligand>
</feature>
<evidence type="ECO:0000259" key="14">
    <source>
        <dbReference type="Pfam" id="PF00294"/>
    </source>
</evidence>
<evidence type="ECO:0000313" key="16">
    <source>
        <dbReference type="Proteomes" id="UP000310636"/>
    </source>
</evidence>
<feature type="binding site" evidence="12">
    <location>
        <position position="137"/>
    </location>
    <ligand>
        <name>substrate</name>
    </ligand>
</feature>
<dbReference type="Proteomes" id="UP000310636">
    <property type="component" value="Unassembled WGS sequence"/>
</dbReference>
<dbReference type="GO" id="GO:0005829">
    <property type="term" value="C:cytosol"/>
    <property type="evidence" value="ECO:0007669"/>
    <property type="project" value="TreeGrafter"/>
</dbReference>
<evidence type="ECO:0000256" key="9">
    <source>
        <dbReference type="ARBA" id="ARBA00022842"/>
    </source>
</evidence>
<dbReference type="AlphaFoldDB" id="A0A4S4C4I3"/>
<dbReference type="PANTHER" id="PTHR10584:SF166">
    <property type="entry name" value="RIBOKINASE"/>
    <property type="match status" value="1"/>
</dbReference>
<comment type="activity regulation">
    <text evidence="12">Activated by a monovalent cation that binds near, but not in, the active site. The most likely occupant of the site in vivo is potassium. Ion binding induces a conformational change that may alter substrate affinity.</text>
</comment>
<feature type="binding site" evidence="12">
    <location>
        <position position="251"/>
    </location>
    <ligand>
        <name>substrate</name>
    </ligand>
</feature>
<keyword evidence="10 12" id="KW-0630">Potassium</keyword>
<comment type="caution">
    <text evidence="15">The sequence shown here is derived from an EMBL/GenBank/DDBJ whole genome shotgun (WGS) entry which is preliminary data.</text>
</comment>
<keyword evidence="16" id="KW-1185">Reference proteome</keyword>
<comment type="cofactor">
    <cofactor evidence="12">
        <name>Mg(2+)</name>
        <dbReference type="ChEBI" id="CHEBI:18420"/>
    </cofactor>
    <text evidence="12">Requires a divalent cation, most likely magnesium in vivo, as an electrophilic catalyst to aid phosphoryl group transfer. It is the chelate of the metal and the nucleotide that is the actual substrate.</text>
</comment>
<keyword evidence="6 12" id="KW-0547">Nucleotide-binding</keyword>
<evidence type="ECO:0000256" key="4">
    <source>
        <dbReference type="ARBA" id="ARBA00022679"/>
    </source>
</evidence>
<feature type="binding site" evidence="12">
    <location>
        <begin position="39"/>
        <end position="43"/>
    </location>
    <ligand>
        <name>substrate</name>
    </ligand>
</feature>
<keyword evidence="8 12" id="KW-0067">ATP-binding</keyword>
<dbReference type="InterPro" id="IPR002139">
    <property type="entry name" value="Ribo/fructo_kinase"/>
</dbReference>
<evidence type="ECO:0000256" key="1">
    <source>
        <dbReference type="ARBA" id="ARBA00005380"/>
    </source>
</evidence>
<dbReference type="OrthoDB" id="9775849at2"/>
<dbReference type="GO" id="GO:0019303">
    <property type="term" value="P:D-ribose catabolic process"/>
    <property type="evidence" value="ECO:0007669"/>
    <property type="project" value="UniProtKB-UniRule"/>
</dbReference>
<evidence type="ECO:0000256" key="10">
    <source>
        <dbReference type="ARBA" id="ARBA00022958"/>
    </source>
</evidence>
<dbReference type="NCBIfam" id="TIGR02152">
    <property type="entry name" value="D_ribokin_bact"/>
    <property type="match status" value="1"/>
</dbReference>
<dbReference type="RefSeq" id="WP_136368899.1">
    <property type="nucleotide sequence ID" value="NZ_SSOB01000006.1"/>
</dbReference>
<dbReference type="EMBL" id="SSOB01000006">
    <property type="protein sequence ID" value="THF82639.1"/>
    <property type="molecule type" value="Genomic_DNA"/>
</dbReference>
<comment type="catalytic activity">
    <reaction evidence="12">
        <text>D-ribose + ATP = D-ribose 5-phosphate + ADP + H(+)</text>
        <dbReference type="Rhea" id="RHEA:13697"/>
        <dbReference type="ChEBI" id="CHEBI:15378"/>
        <dbReference type="ChEBI" id="CHEBI:30616"/>
        <dbReference type="ChEBI" id="CHEBI:47013"/>
        <dbReference type="ChEBI" id="CHEBI:78346"/>
        <dbReference type="ChEBI" id="CHEBI:456216"/>
        <dbReference type="EC" id="2.7.1.15"/>
    </reaction>
</comment>
<dbReference type="EC" id="2.7.1.15" evidence="2 12"/>
<comment type="caution">
    <text evidence="12">Lacks conserved residue(s) required for the propagation of feature annotation.</text>
</comment>
<keyword evidence="12" id="KW-0963">Cytoplasm</keyword>
<feature type="binding site" evidence="12">
    <location>
        <position position="245"/>
    </location>
    <ligand>
        <name>K(+)</name>
        <dbReference type="ChEBI" id="CHEBI:29103"/>
    </ligand>
</feature>
<feature type="compositionally biased region" description="Basic and acidic residues" evidence="13">
    <location>
        <begin position="293"/>
        <end position="309"/>
    </location>
</feature>
<evidence type="ECO:0000256" key="3">
    <source>
        <dbReference type="ARBA" id="ARBA00016943"/>
    </source>
</evidence>
<keyword evidence="11 12" id="KW-0119">Carbohydrate metabolism</keyword>
<dbReference type="InterPro" id="IPR011877">
    <property type="entry name" value="Ribokinase"/>
</dbReference>
<dbReference type="CDD" id="cd01174">
    <property type="entry name" value="ribokinase"/>
    <property type="match status" value="1"/>
</dbReference>
<comment type="pathway">
    <text evidence="12">Carbohydrate metabolism; D-ribose degradation; D-ribose 5-phosphate from beta-D-ribopyranose: step 2/2.</text>
</comment>
<dbReference type="PRINTS" id="PR00990">
    <property type="entry name" value="RIBOKINASE"/>
</dbReference>
<feature type="active site" description="Proton acceptor" evidence="12">
    <location>
        <position position="251"/>
    </location>
</feature>
<evidence type="ECO:0000313" key="15">
    <source>
        <dbReference type="EMBL" id="THF82639.1"/>
    </source>
</evidence>
<comment type="similarity">
    <text evidence="1">Belongs to the carbohydrate kinase pfkB family.</text>
</comment>
<dbReference type="GO" id="GO:0005524">
    <property type="term" value="F:ATP binding"/>
    <property type="evidence" value="ECO:0007669"/>
    <property type="project" value="UniProtKB-UniRule"/>
</dbReference>
<comment type="subcellular location">
    <subcellularLocation>
        <location evidence="12">Cytoplasm</location>
    </subcellularLocation>
</comment>
<evidence type="ECO:0000256" key="5">
    <source>
        <dbReference type="ARBA" id="ARBA00022723"/>
    </source>
</evidence>
<comment type="subunit">
    <text evidence="12">Homodimer.</text>
</comment>
<feature type="binding site" evidence="12">
    <location>
        <position position="290"/>
    </location>
    <ligand>
        <name>K(+)</name>
        <dbReference type="ChEBI" id="CHEBI:29103"/>
    </ligand>
</feature>